<organism evidence="1 2">
    <name type="scientific">Araneus ventricosus</name>
    <name type="common">Orbweaver spider</name>
    <name type="synonym">Epeira ventricosa</name>
    <dbReference type="NCBI Taxonomy" id="182803"/>
    <lineage>
        <taxon>Eukaryota</taxon>
        <taxon>Metazoa</taxon>
        <taxon>Ecdysozoa</taxon>
        <taxon>Arthropoda</taxon>
        <taxon>Chelicerata</taxon>
        <taxon>Arachnida</taxon>
        <taxon>Araneae</taxon>
        <taxon>Araneomorphae</taxon>
        <taxon>Entelegynae</taxon>
        <taxon>Araneoidea</taxon>
        <taxon>Araneidae</taxon>
        <taxon>Araneus</taxon>
    </lineage>
</organism>
<dbReference type="EMBL" id="BGPR01005837">
    <property type="protein sequence ID" value="GBN13861.1"/>
    <property type="molecule type" value="Genomic_DNA"/>
</dbReference>
<gene>
    <name evidence="1" type="ORF">AVEN_176772_1</name>
</gene>
<evidence type="ECO:0000313" key="1">
    <source>
        <dbReference type="EMBL" id="GBN13861.1"/>
    </source>
</evidence>
<evidence type="ECO:0000313" key="2">
    <source>
        <dbReference type="Proteomes" id="UP000499080"/>
    </source>
</evidence>
<protein>
    <submittedName>
        <fullName evidence="1">Uncharacterized protein</fullName>
    </submittedName>
</protein>
<name>A0A4Y2LGD6_ARAVE</name>
<comment type="caution">
    <text evidence="1">The sequence shown here is derived from an EMBL/GenBank/DDBJ whole genome shotgun (WGS) entry which is preliminary data.</text>
</comment>
<proteinExistence type="predicted"/>
<dbReference type="AlphaFoldDB" id="A0A4Y2LGD6"/>
<reference evidence="1 2" key="1">
    <citation type="journal article" date="2019" name="Sci. Rep.">
        <title>Orb-weaving spider Araneus ventricosus genome elucidates the spidroin gene catalogue.</title>
        <authorList>
            <person name="Kono N."/>
            <person name="Nakamura H."/>
            <person name="Ohtoshi R."/>
            <person name="Moran D.A.P."/>
            <person name="Shinohara A."/>
            <person name="Yoshida Y."/>
            <person name="Fujiwara M."/>
            <person name="Mori M."/>
            <person name="Tomita M."/>
            <person name="Arakawa K."/>
        </authorList>
    </citation>
    <scope>NUCLEOTIDE SEQUENCE [LARGE SCALE GENOMIC DNA]</scope>
</reference>
<accession>A0A4Y2LGD6</accession>
<sequence length="104" mass="12013">MKYVVSKSFYDDRRHDYVFLLPWTMGAATLTLTECRIVSECIGLRSLSRCRLSVGVCGFPSSSRFLCLFRVACEWPVRKRHRVLNFSHASVQLAFFRVCEGDIL</sequence>
<dbReference type="Proteomes" id="UP000499080">
    <property type="component" value="Unassembled WGS sequence"/>
</dbReference>
<keyword evidence="2" id="KW-1185">Reference proteome</keyword>